<reference evidence="2" key="2">
    <citation type="submission" date="2000-04" db="EMBL/GenBank/DDBJ databases">
        <title>Arabidopsis thaliana chromosome 1 BAC F3A14 genomic sequence.</title>
        <authorList>
            <person name="Lin X."/>
            <person name="Kaul S."/>
            <person name="Town C.D."/>
            <person name="Benito M."/>
            <person name="Creasy T.H."/>
            <person name="Haas B.J."/>
            <person name="Wu D."/>
            <person name="Maiti R."/>
            <person name="Ronning C.M."/>
            <person name="Koo H."/>
            <person name="Fujii C.Y."/>
            <person name="Utterback T.R."/>
            <person name="Barnstead M.E."/>
            <person name="Bowman C.L."/>
            <person name="White O."/>
            <person name="Nierman W.C."/>
            <person name="Fraser C.M."/>
        </authorList>
    </citation>
    <scope>NUCLEOTIDE SEQUENCE</scope>
</reference>
<feature type="region of interest" description="Disordered" evidence="1">
    <location>
        <begin position="1"/>
        <end position="37"/>
    </location>
</feature>
<protein>
    <submittedName>
        <fullName evidence="2">Uncharacterized protein F3A14.1</fullName>
    </submittedName>
</protein>
<dbReference type="AlphaFoldDB" id="Q9FWB2"/>
<gene>
    <name evidence="2" type="primary">F3A14.1</name>
</gene>
<name>Q9FWB2_ARATH</name>
<sequence>MGKIFKLSTNQNNGDAENCELELGNNNSTDKEENTTRDSTGVIQMVLDTSDRIGWFELAQVERG</sequence>
<reference key="1">
    <citation type="journal article" date="2000" name="Nature">
        <title>Sequence and analysis of chromosome 1 of the plant Arabidopsis thaliana.</title>
        <authorList>
            <person name="Theologis A."/>
            <person name="Ecker J.R."/>
            <person name="Palm C.J."/>
            <person name="Federspiel N.A."/>
            <person name="Kaul S."/>
            <person name="White O."/>
            <person name="Alonso J."/>
            <person name="Altafi H."/>
            <person name="Araujo R."/>
            <person name="Bowman C.L."/>
            <person name="Brooks S.Y."/>
            <person name="Buehler E."/>
            <person name="Chan A."/>
            <person name="Chao Q."/>
            <person name="Chen H."/>
            <person name="Cheuk R.F."/>
            <person name="Chin C.W."/>
            <person name="Chung M.K."/>
            <person name="Conn L."/>
            <person name="Conway A.B."/>
            <person name="Conway A.R."/>
            <person name="Creasy T.H."/>
            <person name="Dewar K."/>
            <person name="Dunn P."/>
            <person name="Etgu P."/>
            <person name="Feldblyum T.V."/>
            <person name="Feng J."/>
            <person name="Fong B."/>
            <person name="Fujii C.Y."/>
            <person name="Gill J.E."/>
            <person name="Goldsmith A.D."/>
            <person name="Haas B."/>
            <person name="Hansen N.F."/>
            <person name="Hughes B."/>
            <person name="Huizar L."/>
            <person name="Hunter J.L."/>
            <person name="Jenkins J."/>
            <person name="Johnson-Hopson C."/>
            <person name="Khan S."/>
            <person name="Khaykin E."/>
            <person name="Kim C.J."/>
            <person name="Koo H.L."/>
            <person name="Kremenetskaia I."/>
            <person name="Kurtz D.B."/>
            <person name="Kwan A."/>
            <person name="Lam B."/>
            <person name="Langin-Hooper S."/>
            <person name="Lee A."/>
            <person name="Lee J.M."/>
            <person name="Lenz C.A."/>
            <person name="Li J.H."/>
            <person name="Li Y."/>
            <person name="Lin X."/>
            <person name="Liu S.X."/>
            <person name="Liu Z.A."/>
            <person name="Luros J.S."/>
            <person name="Maiti R."/>
            <person name="Marziali A."/>
            <person name="Militscher J."/>
            <person name="Miranda M."/>
            <person name="Nguyen M."/>
            <person name="Nierman W.C."/>
            <person name="Osborne B.I."/>
            <person name="Pai G."/>
            <person name="Peterson J."/>
            <person name="Pham P.K."/>
            <person name="Rizzo M."/>
            <person name="Rooney T."/>
            <person name="Rowley D."/>
            <person name="Sakano H."/>
            <person name="Salzberg S.L."/>
            <person name="Schwartz J.R."/>
            <person name="Shinn P."/>
            <person name="Southwick A.M."/>
            <person name="Sun H."/>
            <person name="Tallon L.J."/>
            <person name="Tambunga G."/>
            <person name="Toriumi M.J."/>
            <person name="Town C.D."/>
            <person name="Utterback T."/>
            <person name="Van Aken S."/>
            <person name="Vaysberg M."/>
            <person name="Vysotskaia V.S."/>
            <person name="Walker M."/>
            <person name="Wu D."/>
            <person name="Yu G."/>
            <person name="Fraser C.M."/>
            <person name="Venter J.C."/>
            <person name="Davis R.W."/>
        </authorList>
    </citation>
    <scope>NUCLEOTIDE SEQUENCE [LARGE SCALE GENOMIC DNA]</scope>
    <source>
        <strain>cv. Columbia</strain>
    </source>
</reference>
<dbReference type="EMBL" id="AC066690">
    <property type="protein sequence ID" value="AAG12750.1"/>
    <property type="molecule type" value="Genomic_DNA"/>
</dbReference>
<reference evidence="2" key="3">
    <citation type="submission" date="2000-10" db="EMBL/GenBank/DDBJ databases">
        <authorList>
            <person name="Town C.D."/>
            <person name="Kaul S."/>
        </authorList>
    </citation>
    <scope>NUCLEOTIDE SEQUENCE</scope>
</reference>
<proteinExistence type="predicted"/>
<evidence type="ECO:0000313" key="2">
    <source>
        <dbReference type="EMBL" id="AAG12750.1"/>
    </source>
</evidence>
<evidence type="ECO:0000256" key="1">
    <source>
        <dbReference type="SAM" id="MobiDB-lite"/>
    </source>
</evidence>
<organism evidence="2">
    <name type="scientific">Arabidopsis thaliana</name>
    <name type="common">Mouse-ear cress</name>
    <dbReference type="NCBI Taxonomy" id="3702"/>
    <lineage>
        <taxon>Eukaryota</taxon>
        <taxon>Viridiplantae</taxon>
        <taxon>Streptophyta</taxon>
        <taxon>Embryophyta</taxon>
        <taxon>Tracheophyta</taxon>
        <taxon>Spermatophyta</taxon>
        <taxon>Magnoliopsida</taxon>
        <taxon>eudicotyledons</taxon>
        <taxon>Gunneridae</taxon>
        <taxon>Pentapetalae</taxon>
        <taxon>rosids</taxon>
        <taxon>malvids</taxon>
        <taxon>Brassicales</taxon>
        <taxon>Brassicaceae</taxon>
        <taxon>Camelineae</taxon>
        <taxon>Arabidopsis</taxon>
    </lineage>
</organism>
<accession>Q9FWB2</accession>